<comment type="caution">
    <text evidence="3">The sequence shown here is derived from an EMBL/GenBank/DDBJ whole genome shotgun (WGS) entry which is preliminary data.</text>
</comment>
<evidence type="ECO:0000256" key="2">
    <source>
        <dbReference type="SAM" id="Phobius"/>
    </source>
</evidence>
<keyword evidence="2" id="KW-0472">Membrane</keyword>
<dbReference type="EMBL" id="JAACJK010000006">
    <property type="protein sequence ID" value="KAF5339859.1"/>
    <property type="molecule type" value="Genomic_DNA"/>
</dbReference>
<feature type="transmembrane region" description="Helical" evidence="2">
    <location>
        <begin position="33"/>
        <end position="57"/>
    </location>
</feature>
<feature type="compositionally biased region" description="Polar residues" evidence="1">
    <location>
        <begin position="326"/>
        <end position="339"/>
    </location>
</feature>
<feature type="transmembrane region" description="Helical" evidence="2">
    <location>
        <begin position="93"/>
        <end position="115"/>
    </location>
</feature>
<evidence type="ECO:0000256" key="1">
    <source>
        <dbReference type="SAM" id="MobiDB-lite"/>
    </source>
</evidence>
<keyword evidence="2" id="KW-1133">Transmembrane helix</keyword>
<keyword evidence="2" id="KW-0812">Transmembrane</keyword>
<dbReference type="Proteomes" id="UP000541558">
    <property type="component" value="Unassembled WGS sequence"/>
</dbReference>
<organism evidence="3 4">
    <name type="scientific">Ephemerocybe angulata</name>
    <dbReference type="NCBI Taxonomy" id="980116"/>
    <lineage>
        <taxon>Eukaryota</taxon>
        <taxon>Fungi</taxon>
        <taxon>Dikarya</taxon>
        <taxon>Basidiomycota</taxon>
        <taxon>Agaricomycotina</taxon>
        <taxon>Agaricomycetes</taxon>
        <taxon>Agaricomycetidae</taxon>
        <taxon>Agaricales</taxon>
        <taxon>Agaricineae</taxon>
        <taxon>Psathyrellaceae</taxon>
        <taxon>Ephemerocybe</taxon>
    </lineage>
</organism>
<gene>
    <name evidence="3" type="ORF">D9611_009061</name>
</gene>
<accession>A0A8H5CDP7</accession>
<feature type="transmembrane region" description="Helical" evidence="2">
    <location>
        <begin position="199"/>
        <end position="225"/>
    </location>
</feature>
<reference evidence="3 4" key="1">
    <citation type="journal article" date="2020" name="ISME J.">
        <title>Uncovering the hidden diversity of litter-decomposition mechanisms in mushroom-forming fungi.</title>
        <authorList>
            <person name="Floudas D."/>
            <person name="Bentzer J."/>
            <person name="Ahren D."/>
            <person name="Johansson T."/>
            <person name="Persson P."/>
            <person name="Tunlid A."/>
        </authorList>
    </citation>
    <scope>NUCLEOTIDE SEQUENCE [LARGE SCALE GENOMIC DNA]</scope>
    <source>
        <strain evidence="3 4">CBS 175.51</strain>
    </source>
</reference>
<name>A0A8H5CDP7_9AGAR</name>
<dbReference type="OrthoDB" id="2560085at2759"/>
<evidence type="ECO:0000313" key="4">
    <source>
        <dbReference type="Proteomes" id="UP000541558"/>
    </source>
</evidence>
<feature type="region of interest" description="Disordered" evidence="1">
    <location>
        <begin position="263"/>
        <end position="348"/>
    </location>
</feature>
<evidence type="ECO:0000313" key="3">
    <source>
        <dbReference type="EMBL" id="KAF5339859.1"/>
    </source>
</evidence>
<dbReference type="AlphaFoldDB" id="A0A8H5CDP7"/>
<protein>
    <submittedName>
        <fullName evidence="3">Uncharacterized protein</fullName>
    </submittedName>
</protein>
<feature type="transmembrane region" description="Helical" evidence="2">
    <location>
        <begin position="135"/>
        <end position="157"/>
    </location>
</feature>
<proteinExistence type="predicted"/>
<sequence>MAAIDTLPPMSSAKRDHIILSNGERPRNSLSQIGWVVVLVCTILTWCCAGASIGLAANAYVKWTRQTNELEDEALALGVNVEVISPDLLPAGIALLALCCVIFVITTWILIHTLVPSHRPSTRKVAHRGFNGVPTFNWAAAPVLFVLAWLVFGDVLAYTHVLRTGAAVVRGYLPSGQYIDGTSSIQVSMTDFRYHKFKYLLLVAILPWFTFLMSLITSIALLFAADEAAQEPDILGDIEAAAQGPVDGAEVKPTEVVEMGGSFEEAGGEGSLQEGDLGREIPPVENTEGLGDTTAPAVSEAGVTVEDTPTPPGGEPTPVEAPVLSATDNEVLNADSTDTPVERDSGLK</sequence>
<keyword evidence="4" id="KW-1185">Reference proteome</keyword>